<evidence type="ECO:0000256" key="1">
    <source>
        <dbReference type="SAM" id="MobiDB-lite"/>
    </source>
</evidence>
<proteinExistence type="predicted"/>
<evidence type="ECO:0000313" key="3">
    <source>
        <dbReference type="Proteomes" id="UP001189429"/>
    </source>
</evidence>
<organism evidence="2 3">
    <name type="scientific">Prorocentrum cordatum</name>
    <dbReference type="NCBI Taxonomy" id="2364126"/>
    <lineage>
        <taxon>Eukaryota</taxon>
        <taxon>Sar</taxon>
        <taxon>Alveolata</taxon>
        <taxon>Dinophyceae</taxon>
        <taxon>Prorocentrales</taxon>
        <taxon>Prorocentraceae</taxon>
        <taxon>Prorocentrum</taxon>
    </lineage>
</organism>
<reference evidence="2" key="1">
    <citation type="submission" date="2023-10" db="EMBL/GenBank/DDBJ databases">
        <authorList>
            <person name="Chen Y."/>
            <person name="Shah S."/>
            <person name="Dougan E. K."/>
            <person name="Thang M."/>
            <person name="Chan C."/>
        </authorList>
    </citation>
    <scope>NUCLEOTIDE SEQUENCE [LARGE SCALE GENOMIC DNA]</scope>
</reference>
<dbReference type="Proteomes" id="UP001189429">
    <property type="component" value="Unassembled WGS sequence"/>
</dbReference>
<name>A0ABN9QNR0_9DINO</name>
<dbReference type="EMBL" id="CAUYUJ010004010">
    <property type="protein sequence ID" value="CAK0807790.1"/>
    <property type="molecule type" value="Genomic_DNA"/>
</dbReference>
<evidence type="ECO:0000313" key="2">
    <source>
        <dbReference type="EMBL" id="CAK0807790.1"/>
    </source>
</evidence>
<gene>
    <name evidence="2" type="ORF">PCOR1329_LOCUS13568</name>
</gene>
<keyword evidence="3" id="KW-1185">Reference proteome</keyword>
<comment type="caution">
    <text evidence="2">The sequence shown here is derived from an EMBL/GenBank/DDBJ whole genome shotgun (WGS) entry which is preliminary data.</text>
</comment>
<protein>
    <submittedName>
        <fullName evidence="2">Uncharacterized protein</fullName>
    </submittedName>
</protein>
<accession>A0ABN9QNR0</accession>
<sequence length="212" mass="23169">MARVTESAARVTKHASFGAPGAAAHRGDDADPHKLWVRGFKRPLMASQMEISFQLAKTKMSREIGANMSFQGWNFQYSHAFKLSTKEVAYQVWAFSRGFTISWADPRDQKCRELRVGRDNPLPVRQMSYVLGLARALVKAGLVEKNARRSSMKMGSCTRPRVMMLGSSCRSTTPGAARHPRLPPTSPTSCASTSPGPALRPSGGQPSSSSLE</sequence>
<feature type="region of interest" description="Disordered" evidence="1">
    <location>
        <begin position="167"/>
        <end position="212"/>
    </location>
</feature>